<feature type="signal peptide" evidence="4">
    <location>
        <begin position="1"/>
        <end position="27"/>
    </location>
</feature>
<dbReference type="PANTHER" id="PTHR30290">
    <property type="entry name" value="PERIPLASMIC BINDING COMPONENT OF ABC TRANSPORTER"/>
    <property type="match status" value="1"/>
</dbReference>
<gene>
    <name evidence="6" type="ORF">EDC65_1928</name>
</gene>
<dbReference type="AlphaFoldDB" id="A0A3N1M333"/>
<dbReference type="Pfam" id="PF00496">
    <property type="entry name" value="SBP_bac_5"/>
    <property type="match status" value="1"/>
</dbReference>
<dbReference type="Gene3D" id="3.10.105.10">
    <property type="entry name" value="Dipeptide-binding Protein, Domain 3"/>
    <property type="match status" value="1"/>
</dbReference>
<comment type="similarity">
    <text evidence="2">Belongs to the bacterial solute-binding protein 5 family.</text>
</comment>
<comment type="caution">
    <text evidence="6">The sequence shown here is derived from an EMBL/GenBank/DDBJ whole genome shotgun (WGS) entry which is preliminary data.</text>
</comment>
<feature type="chain" id="PRO_5018277444" evidence="4">
    <location>
        <begin position="28"/>
        <end position="530"/>
    </location>
</feature>
<evidence type="ECO:0000259" key="5">
    <source>
        <dbReference type="Pfam" id="PF00496"/>
    </source>
</evidence>
<evidence type="ECO:0000256" key="1">
    <source>
        <dbReference type="ARBA" id="ARBA00004418"/>
    </source>
</evidence>
<comment type="subcellular location">
    <subcellularLocation>
        <location evidence="1">Periplasm</location>
    </subcellularLocation>
</comment>
<evidence type="ECO:0000256" key="3">
    <source>
        <dbReference type="ARBA" id="ARBA00022729"/>
    </source>
</evidence>
<accession>A0A3N1M333</accession>
<keyword evidence="7" id="KW-1185">Reference proteome</keyword>
<feature type="domain" description="Solute-binding protein family 5" evidence="5">
    <location>
        <begin position="73"/>
        <end position="421"/>
    </location>
</feature>
<name>A0A3N1M333_9PROT</name>
<dbReference type="SUPFAM" id="SSF53850">
    <property type="entry name" value="Periplasmic binding protein-like II"/>
    <property type="match status" value="1"/>
</dbReference>
<organism evidence="6 7">
    <name type="scientific">Stella humosa</name>
    <dbReference type="NCBI Taxonomy" id="94"/>
    <lineage>
        <taxon>Bacteria</taxon>
        <taxon>Pseudomonadati</taxon>
        <taxon>Pseudomonadota</taxon>
        <taxon>Alphaproteobacteria</taxon>
        <taxon>Rhodospirillales</taxon>
        <taxon>Stellaceae</taxon>
        <taxon>Stella</taxon>
    </lineage>
</organism>
<dbReference type="InterPro" id="IPR030678">
    <property type="entry name" value="Peptide/Ni-bd"/>
</dbReference>
<dbReference type="RefSeq" id="WP_123689443.1">
    <property type="nucleotide sequence ID" value="NZ_AP019700.1"/>
</dbReference>
<dbReference type="EMBL" id="RJKX01000013">
    <property type="protein sequence ID" value="ROQ00132.1"/>
    <property type="molecule type" value="Genomic_DNA"/>
</dbReference>
<dbReference type="Gene3D" id="3.40.190.10">
    <property type="entry name" value="Periplasmic binding protein-like II"/>
    <property type="match status" value="1"/>
</dbReference>
<evidence type="ECO:0000256" key="4">
    <source>
        <dbReference type="SAM" id="SignalP"/>
    </source>
</evidence>
<evidence type="ECO:0000313" key="6">
    <source>
        <dbReference type="EMBL" id="ROQ00132.1"/>
    </source>
</evidence>
<dbReference type="Proteomes" id="UP000278222">
    <property type="component" value="Unassembled WGS sequence"/>
</dbReference>
<evidence type="ECO:0000313" key="7">
    <source>
        <dbReference type="Proteomes" id="UP000278222"/>
    </source>
</evidence>
<dbReference type="GO" id="GO:0043190">
    <property type="term" value="C:ATP-binding cassette (ABC) transporter complex"/>
    <property type="evidence" value="ECO:0007669"/>
    <property type="project" value="InterPro"/>
</dbReference>
<dbReference type="InterPro" id="IPR039424">
    <property type="entry name" value="SBP_5"/>
</dbReference>
<dbReference type="CDD" id="cd08502">
    <property type="entry name" value="PBP2_NikA_DppA_OppA_like_16"/>
    <property type="match status" value="1"/>
</dbReference>
<dbReference type="PIRSF" id="PIRSF002741">
    <property type="entry name" value="MppA"/>
    <property type="match status" value="1"/>
</dbReference>
<dbReference type="PANTHER" id="PTHR30290:SF38">
    <property type="entry name" value="D,D-DIPEPTIDE-BINDING PERIPLASMIC PROTEIN DDPA-RELATED"/>
    <property type="match status" value="1"/>
</dbReference>
<dbReference type="InterPro" id="IPR000914">
    <property type="entry name" value="SBP_5_dom"/>
</dbReference>
<evidence type="ECO:0000256" key="2">
    <source>
        <dbReference type="ARBA" id="ARBA00005695"/>
    </source>
</evidence>
<dbReference type="GO" id="GO:1904680">
    <property type="term" value="F:peptide transmembrane transporter activity"/>
    <property type="evidence" value="ECO:0007669"/>
    <property type="project" value="TreeGrafter"/>
</dbReference>
<dbReference type="GO" id="GO:0015833">
    <property type="term" value="P:peptide transport"/>
    <property type="evidence" value="ECO:0007669"/>
    <property type="project" value="TreeGrafter"/>
</dbReference>
<keyword evidence="3 4" id="KW-0732">Signal</keyword>
<protein>
    <submittedName>
        <fullName evidence="6">Peptide/nickel transport system substrate-binding protein</fullName>
    </submittedName>
</protein>
<dbReference type="OrthoDB" id="9803988at2"/>
<reference evidence="6 7" key="1">
    <citation type="submission" date="2018-11" db="EMBL/GenBank/DDBJ databases">
        <title>Genomic Encyclopedia of Type Strains, Phase IV (KMG-IV): sequencing the most valuable type-strain genomes for metagenomic binning, comparative biology and taxonomic classification.</title>
        <authorList>
            <person name="Goeker M."/>
        </authorList>
    </citation>
    <scope>NUCLEOTIDE SEQUENCE [LARGE SCALE GENOMIC DNA]</scope>
    <source>
        <strain evidence="6 7">DSM 5900</strain>
    </source>
</reference>
<sequence>MPRLPRAIATLSTVALAAAIGSVAASAQQPKTIRVAMHGDVRTLDPVWTTQVIATIHGNMIYDQLFNLDAKLEPQPQMVETWTVSDDRKTYVFTLREGLKFHDGSPVRSIDAIASFRRWAARRNAGKLLLDFTDSINALDDRRIEWKLNQPYGLVLDTLAQTGTGFVMREKEAKTDPFQQVQEVVGSGPFLFKRDEWVPGSKTVYVKNPNYIPRKEPASGHAGGKTVKVDRVEFLWMADPQTAQSALINGEIDYLENPQIDFLPMLESTPGVKLINHAAHGTMGQIVLNHLHPPFNNVKARQAMLSLINIPDYLNTVVADKKLQKLCYSYFGCGTPMETDAGAEPQKAAPDYKRAEQLFKEAGYKGEPITILHATDHQTINPANQVMIQQMRKAGFLKLDAQAMDWGAVVARRAKKDPPAQGGWNIFLTTAPVLGLSNPVTHSWIGMSCEKANVGWPCNAEFEEVRKSWGLARTIEDRKKIAVDLSKRLYAEVPYVSFGQWVNPVAYREDRISGVLAVPSVPPMWNIEKK</sequence>
<proteinExistence type="inferred from homology"/>
<dbReference type="GO" id="GO:0030288">
    <property type="term" value="C:outer membrane-bounded periplasmic space"/>
    <property type="evidence" value="ECO:0007669"/>
    <property type="project" value="UniProtKB-ARBA"/>
</dbReference>